<keyword evidence="2" id="KW-1185">Reference proteome</keyword>
<accession>A0A1Y2G773</accession>
<evidence type="ECO:0000313" key="1">
    <source>
        <dbReference type="EMBL" id="ORY99614.1"/>
    </source>
</evidence>
<comment type="caution">
    <text evidence="1">The sequence shown here is derived from an EMBL/GenBank/DDBJ whole genome shotgun (WGS) entry which is preliminary data.</text>
</comment>
<name>A0A1Y2G773_9FUNG</name>
<reference evidence="1 2" key="1">
    <citation type="submission" date="2016-07" db="EMBL/GenBank/DDBJ databases">
        <title>Pervasive Adenine N6-methylation of Active Genes in Fungi.</title>
        <authorList>
            <consortium name="DOE Joint Genome Institute"/>
            <person name="Mondo S.J."/>
            <person name="Dannebaum R.O."/>
            <person name="Kuo R.C."/>
            <person name="Labutti K."/>
            <person name="Haridas S."/>
            <person name="Kuo A."/>
            <person name="Salamov A."/>
            <person name="Ahrendt S.R."/>
            <person name="Lipzen A."/>
            <person name="Sullivan W."/>
            <person name="Andreopoulos W.B."/>
            <person name="Clum A."/>
            <person name="Lindquist E."/>
            <person name="Daum C."/>
            <person name="Ramamoorthy G.K."/>
            <person name="Gryganskyi A."/>
            <person name="Culley D."/>
            <person name="Magnuson J.K."/>
            <person name="James T.Y."/>
            <person name="O'Malley M.A."/>
            <person name="Stajich J.E."/>
            <person name="Spatafora J.W."/>
            <person name="Visel A."/>
            <person name="Grigoriev I.V."/>
        </authorList>
    </citation>
    <scope>NUCLEOTIDE SEQUENCE [LARGE SCALE GENOMIC DNA]</scope>
    <source>
        <strain evidence="1 2">NRRL 3116</strain>
    </source>
</reference>
<protein>
    <submittedName>
        <fullName evidence="1">Uncharacterized protein</fullName>
    </submittedName>
</protein>
<dbReference type="RefSeq" id="XP_021875909.1">
    <property type="nucleotide sequence ID" value="XM_022026949.1"/>
</dbReference>
<dbReference type="PANTHER" id="PTHR37848">
    <property type="entry name" value="EXPRESSED PROTEIN"/>
    <property type="match status" value="1"/>
</dbReference>
<dbReference type="PANTHER" id="PTHR37848:SF1">
    <property type="entry name" value="SUN DOMAIN-CONTAINING PROTEIN"/>
    <property type="match status" value="1"/>
</dbReference>
<sequence length="319" mass="35695">MATTAAAAAMEGGIGSMSAPTIDARTSTAAADDDLESHFPFFRPPASIPLLNEATSTAGLISSQDISIATYTRSKRGVETVDPIFDDPYQLYRFFVAHNDRPSMHILITGSHVEKRSSEERMADGTTKVIHQKHKVTDFKIDFDLTPYILPTGTLMTLPDPKTGIQPTLRDVMEEHVEEENPFKELHMEKKVIWDYEHLTRTITQAIRSINYRYTIEISYPIMNNRVVVHSSSPLANLMRSNWTKALCFMSVVGMIAYPLREMYKKVKDKVLQSEFQMAISTTDFFNDKDDDEAVVLVGIGNALLPAAVRFLLAAIAEA</sequence>
<dbReference type="GeneID" id="33568792"/>
<dbReference type="OrthoDB" id="203796at2759"/>
<evidence type="ECO:0000313" key="2">
    <source>
        <dbReference type="Proteomes" id="UP000193648"/>
    </source>
</evidence>
<dbReference type="AlphaFoldDB" id="A0A1Y2G773"/>
<gene>
    <name evidence="1" type="ORF">BCR41DRAFT_375446</name>
</gene>
<dbReference type="EMBL" id="MCFF01000067">
    <property type="protein sequence ID" value="ORY99614.1"/>
    <property type="molecule type" value="Genomic_DNA"/>
</dbReference>
<proteinExistence type="predicted"/>
<organism evidence="1 2">
    <name type="scientific">Lobosporangium transversale</name>
    <dbReference type="NCBI Taxonomy" id="64571"/>
    <lineage>
        <taxon>Eukaryota</taxon>
        <taxon>Fungi</taxon>
        <taxon>Fungi incertae sedis</taxon>
        <taxon>Mucoromycota</taxon>
        <taxon>Mortierellomycotina</taxon>
        <taxon>Mortierellomycetes</taxon>
        <taxon>Mortierellales</taxon>
        <taxon>Mortierellaceae</taxon>
        <taxon>Lobosporangium</taxon>
    </lineage>
</organism>
<dbReference type="Proteomes" id="UP000193648">
    <property type="component" value="Unassembled WGS sequence"/>
</dbReference>
<dbReference type="InParanoid" id="A0A1Y2G773"/>